<dbReference type="AlphaFoldDB" id="A0A6J6EEC0"/>
<evidence type="ECO:0000313" key="1">
    <source>
        <dbReference type="EMBL" id="CAB4574447.1"/>
    </source>
</evidence>
<name>A0A6J6EEC0_9ZZZZ</name>
<protein>
    <submittedName>
        <fullName evidence="1">Unannotated protein</fullName>
    </submittedName>
</protein>
<reference evidence="1" key="1">
    <citation type="submission" date="2020-05" db="EMBL/GenBank/DDBJ databases">
        <authorList>
            <person name="Chiriac C."/>
            <person name="Salcher M."/>
            <person name="Ghai R."/>
            <person name="Kavagutti S V."/>
        </authorList>
    </citation>
    <scope>NUCLEOTIDE SEQUENCE</scope>
</reference>
<dbReference type="EMBL" id="CAEZTD010000170">
    <property type="protein sequence ID" value="CAB4574447.1"/>
    <property type="molecule type" value="Genomic_DNA"/>
</dbReference>
<accession>A0A6J6EEC0</accession>
<dbReference type="SUPFAM" id="SSF53187">
    <property type="entry name" value="Zn-dependent exopeptidases"/>
    <property type="match status" value="1"/>
</dbReference>
<organism evidence="1">
    <name type="scientific">freshwater metagenome</name>
    <dbReference type="NCBI Taxonomy" id="449393"/>
    <lineage>
        <taxon>unclassified sequences</taxon>
        <taxon>metagenomes</taxon>
        <taxon>ecological metagenomes</taxon>
    </lineage>
</organism>
<dbReference type="Pfam" id="PF05013">
    <property type="entry name" value="FGase"/>
    <property type="match status" value="1"/>
</dbReference>
<proteinExistence type="predicted"/>
<dbReference type="Gene3D" id="3.40.630.40">
    <property type="entry name" value="Zn-dependent exopeptidases"/>
    <property type="match status" value="1"/>
</dbReference>
<gene>
    <name evidence="1" type="ORF">UFOPK1591_01493</name>
</gene>
<dbReference type="InterPro" id="IPR007709">
    <property type="entry name" value="N-FG_amidohydro"/>
</dbReference>
<sequence length="278" mass="31085">MTPSLTDRFTVIDNSPTTPVILHAPHGSRFIPDELLPTYLVDENELDRERDLMTDHFTDEMVESAVAATGASAIVNRLSRFVVDVERFPDEREEMLAVGMGAFYTHGSQGQRIRASSVMTDPALREFFDAYSLAFTELVQRTVDAHGRAIIIDVHSYPTSPLPYEVHSHEPRPQLDIGADETHTPAELIDAVRSAFGELESGVNDSFHGTYVPLRFYDARDTRVQSVMLEIRRDVYMDEAAVTRNASGYEQLAKQLVRLVGYLQPKDSTTTTPGGNHD</sequence>